<keyword evidence="3" id="KW-1185">Reference proteome</keyword>
<feature type="non-terminal residue" evidence="2">
    <location>
        <position position="1"/>
    </location>
</feature>
<organism evidence="2 3">
    <name type="scientific">Aquarana catesbeiana</name>
    <name type="common">American bullfrog</name>
    <name type="synonym">Rana catesbeiana</name>
    <dbReference type="NCBI Taxonomy" id="8400"/>
    <lineage>
        <taxon>Eukaryota</taxon>
        <taxon>Metazoa</taxon>
        <taxon>Chordata</taxon>
        <taxon>Craniata</taxon>
        <taxon>Vertebrata</taxon>
        <taxon>Euteleostomi</taxon>
        <taxon>Amphibia</taxon>
        <taxon>Batrachia</taxon>
        <taxon>Anura</taxon>
        <taxon>Neobatrachia</taxon>
        <taxon>Ranoidea</taxon>
        <taxon>Ranidae</taxon>
        <taxon>Aquarana</taxon>
    </lineage>
</organism>
<dbReference type="AlphaFoldDB" id="A0A2G9RLH4"/>
<dbReference type="OrthoDB" id="9904240at2759"/>
<dbReference type="Gene3D" id="2.60.40.10">
    <property type="entry name" value="Immunoglobulins"/>
    <property type="match status" value="1"/>
</dbReference>
<reference evidence="3" key="1">
    <citation type="journal article" date="2017" name="Nat. Commun.">
        <title>The North American bullfrog draft genome provides insight into hormonal regulation of long noncoding RNA.</title>
        <authorList>
            <person name="Hammond S.A."/>
            <person name="Warren R.L."/>
            <person name="Vandervalk B.P."/>
            <person name="Kucuk E."/>
            <person name="Khan H."/>
            <person name="Gibb E.A."/>
            <person name="Pandoh P."/>
            <person name="Kirk H."/>
            <person name="Zhao Y."/>
            <person name="Jones M."/>
            <person name="Mungall A.J."/>
            <person name="Coope R."/>
            <person name="Pleasance S."/>
            <person name="Moore R.A."/>
            <person name="Holt R.A."/>
            <person name="Round J.M."/>
            <person name="Ohora S."/>
            <person name="Walle B.V."/>
            <person name="Veldhoen N."/>
            <person name="Helbing C.C."/>
            <person name="Birol I."/>
        </authorList>
    </citation>
    <scope>NUCLEOTIDE SEQUENCE [LARGE SCALE GENOMIC DNA]</scope>
</reference>
<evidence type="ECO:0000313" key="3">
    <source>
        <dbReference type="Proteomes" id="UP000228934"/>
    </source>
</evidence>
<protein>
    <submittedName>
        <fullName evidence="2">Uncharacterized protein</fullName>
    </submittedName>
</protein>
<dbReference type="SUPFAM" id="SSF49265">
    <property type="entry name" value="Fibronectin type III"/>
    <property type="match status" value="1"/>
</dbReference>
<feature type="region of interest" description="Disordered" evidence="1">
    <location>
        <begin position="1"/>
        <end position="20"/>
    </location>
</feature>
<feature type="compositionally biased region" description="Basic and acidic residues" evidence="1">
    <location>
        <begin position="1"/>
        <end position="17"/>
    </location>
</feature>
<evidence type="ECO:0000313" key="2">
    <source>
        <dbReference type="EMBL" id="PIO28756.1"/>
    </source>
</evidence>
<dbReference type="EMBL" id="KV937709">
    <property type="protein sequence ID" value="PIO28756.1"/>
    <property type="molecule type" value="Genomic_DNA"/>
</dbReference>
<dbReference type="InterPro" id="IPR036116">
    <property type="entry name" value="FN3_sf"/>
</dbReference>
<dbReference type="Proteomes" id="UP000228934">
    <property type="component" value="Unassembled WGS sequence"/>
</dbReference>
<name>A0A2G9RLH4_AQUCT</name>
<proteinExistence type="predicted"/>
<accession>A0A2G9RLH4</accession>
<evidence type="ECO:0000256" key="1">
    <source>
        <dbReference type="SAM" id="MobiDB-lite"/>
    </source>
</evidence>
<dbReference type="InterPro" id="IPR013783">
    <property type="entry name" value="Ig-like_fold"/>
</dbReference>
<gene>
    <name evidence="2" type="ORF">AB205_0091730</name>
</gene>
<sequence>EIDDSAKHNGTDTEDTNKGCCSCPKSDAQIQSEHNDLAFRKTFENYLHNEVFISRPFRKRRDTFGVANGTSSDQVTPTPLSNVTTTGFPVAPEPKKFSQRVWFKESFVISDLKHFTAYRIEIHACNHEVSVGCSVAAYVTARTMPEGELSTDYTLSMY</sequence>